<evidence type="ECO:0000313" key="3">
    <source>
        <dbReference type="Proteomes" id="UP000246050"/>
    </source>
</evidence>
<evidence type="ECO:0000313" key="2">
    <source>
        <dbReference type="EMBL" id="PWR16358.1"/>
    </source>
</evidence>
<comment type="caution">
    <text evidence="2">The sequence shown here is derived from an EMBL/GenBank/DDBJ whole genome shotgun (WGS) entry which is preliminary data.</text>
</comment>
<gene>
    <name evidence="2" type="ORF">DKT69_06090</name>
</gene>
<dbReference type="AlphaFoldDB" id="A0A317DNZ2"/>
<organism evidence="2 3">
    <name type="scientific">Micromonospora sicca</name>
    <dbReference type="NCBI Taxonomy" id="2202420"/>
    <lineage>
        <taxon>Bacteria</taxon>
        <taxon>Bacillati</taxon>
        <taxon>Actinomycetota</taxon>
        <taxon>Actinomycetes</taxon>
        <taxon>Micromonosporales</taxon>
        <taxon>Micromonosporaceae</taxon>
        <taxon>Micromonospora</taxon>
    </lineage>
</organism>
<dbReference type="OrthoDB" id="884581at2"/>
<reference evidence="2 3" key="1">
    <citation type="submission" date="2018-05" db="EMBL/GenBank/DDBJ databases">
        <title>Micromonosporas from Atacama Desert.</title>
        <authorList>
            <person name="Carro L."/>
            <person name="Golinska P."/>
            <person name="Klenk H.-P."/>
            <person name="Goodfellow M."/>
        </authorList>
    </citation>
    <scope>NUCLEOTIDE SEQUENCE [LARGE SCALE GENOMIC DNA]</scope>
    <source>
        <strain evidence="2 3">4G51</strain>
    </source>
</reference>
<protein>
    <recommendedName>
        <fullName evidence="1">DUF4440 domain-containing protein</fullName>
    </recommendedName>
</protein>
<sequence length="109" mass="12913">MDWPRRRRSAFRAGPGRHLRRDARGERGYLLDKRQWIDRHADFAYLSLTTTELDVRRYDRAAIVRCVQRSRATWRGEVMALTVRLSQVWIELPDGWRLTGIQFSSLDPA</sequence>
<dbReference type="Pfam" id="PF14534">
    <property type="entry name" value="DUF4440"/>
    <property type="match status" value="1"/>
</dbReference>
<dbReference type="SUPFAM" id="SSF54427">
    <property type="entry name" value="NTF2-like"/>
    <property type="match status" value="1"/>
</dbReference>
<name>A0A317DNZ2_9ACTN</name>
<dbReference type="Proteomes" id="UP000246050">
    <property type="component" value="Unassembled WGS sequence"/>
</dbReference>
<dbReference type="EMBL" id="QGKS01000128">
    <property type="protein sequence ID" value="PWR16358.1"/>
    <property type="molecule type" value="Genomic_DNA"/>
</dbReference>
<evidence type="ECO:0000259" key="1">
    <source>
        <dbReference type="Pfam" id="PF14534"/>
    </source>
</evidence>
<dbReference type="InterPro" id="IPR027843">
    <property type="entry name" value="DUF4440"/>
</dbReference>
<accession>A0A317DNZ2</accession>
<feature type="domain" description="DUF4440" evidence="1">
    <location>
        <begin position="26"/>
        <end position="98"/>
    </location>
</feature>
<proteinExistence type="predicted"/>
<dbReference type="InterPro" id="IPR032710">
    <property type="entry name" value="NTF2-like_dom_sf"/>
</dbReference>
<dbReference type="Gene3D" id="3.10.450.50">
    <property type="match status" value="1"/>
</dbReference>